<accession>A0A918JXJ6</accession>
<evidence type="ECO:0000256" key="1">
    <source>
        <dbReference type="SAM" id="Phobius"/>
    </source>
</evidence>
<feature type="transmembrane region" description="Helical" evidence="1">
    <location>
        <begin position="76"/>
        <end position="98"/>
    </location>
</feature>
<feature type="transmembrane region" description="Helical" evidence="1">
    <location>
        <begin position="37"/>
        <end position="56"/>
    </location>
</feature>
<keyword evidence="1" id="KW-0812">Transmembrane</keyword>
<dbReference type="EMBL" id="BMWS01000028">
    <property type="protein sequence ID" value="GGX29996.1"/>
    <property type="molecule type" value="Genomic_DNA"/>
</dbReference>
<keyword evidence="3" id="KW-1185">Reference proteome</keyword>
<dbReference type="AlphaFoldDB" id="A0A918JXJ6"/>
<comment type="caution">
    <text evidence="2">The sequence shown here is derived from an EMBL/GenBank/DDBJ whole genome shotgun (WGS) entry which is preliminary data.</text>
</comment>
<sequence>MKLKQKEPTKVSKDLVRKAQILTNRITNILTEEKVSFRTRIVGTIFIALSGGLLYLDKLLIYLNFESNLTYGFSNFSNFLWAFTQSVTPILMILGMYFKPLKFSFLIAVYCYALQLLWIFGPNYSESAMGHLFAIGFCIIFIMLVFFIKKLIVLLNKKKDNDQQFISEAKDVLEILKSKVLEGNKIEV</sequence>
<dbReference type="Proteomes" id="UP000601108">
    <property type="component" value="Unassembled WGS sequence"/>
</dbReference>
<evidence type="ECO:0000313" key="3">
    <source>
        <dbReference type="Proteomes" id="UP000601108"/>
    </source>
</evidence>
<gene>
    <name evidence="2" type="ORF">GCM10007384_33960</name>
</gene>
<organism evidence="2 3">
    <name type="scientific">Aquimarina muelleri</name>
    <dbReference type="NCBI Taxonomy" id="279356"/>
    <lineage>
        <taxon>Bacteria</taxon>
        <taxon>Pseudomonadati</taxon>
        <taxon>Bacteroidota</taxon>
        <taxon>Flavobacteriia</taxon>
        <taxon>Flavobacteriales</taxon>
        <taxon>Flavobacteriaceae</taxon>
        <taxon>Aquimarina</taxon>
    </lineage>
</organism>
<reference evidence="2 3" key="1">
    <citation type="journal article" date="2014" name="Int. J. Syst. Evol. Microbiol.">
        <title>Complete genome sequence of Corynebacterium casei LMG S-19264T (=DSM 44701T), isolated from a smear-ripened cheese.</title>
        <authorList>
            <consortium name="US DOE Joint Genome Institute (JGI-PGF)"/>
            <person name="Walter F."/>
            <person name="Albersmeier A."/>
            <person name="Kalinowski J."/>
            <person name="Ruckert C."/>
        </authorList>
    </citation>
    <scope>NUCLEOTIDE SEQUENCE [LARGE SCALE GENOMIC DNA]</scope>
    <source>
        <strain evidence="2 3">KCTC 12285</strain>
    </source>
</reference>
<keyword evidence="1" id="KW-1133">Transmembrane helix</keyword>
<evidence type="ECO:0000313" key="2">
    <source>
        <dbReference type="EMBL" id="GGX29996.1"/>
    </source>
</evidence>
<name>A0A918JXJ6_9FLAO</name>
<feature type="transmembrane region" description="Helical" evidence="1">
    <location>
        <begin position="105"/>
        <end position="122"/>
    </location>
</feature>
<feature type="transmembrane region" description="Helical" evidence="1">
    <location>
        <begin position="128"/>
        <end position="148"/>
    </location>
</feature>
<keyword evidence="1" id="KW-0472">Membrane</keyword>
<proteinExistence type="predicted"/>
<protein>
    <submittedName>
        <fullName evidence="2">Uncharacterized protein</fullName>
    </submittedName>
</protein>